<dbReference type="EMBL" id="JAPZEG010000013">
    <property type="protein sequence ID" value="MDE1204218.1"/>
    <property type="molecule type" value="Genomic_DNA"/>
</dbReference>
<dbReference type="InterPro" id="IPR053864">
    <property type="entry name" value="DUF6933"/>
</dbReference>
<dbReference type="CDD" id="cd00093">
    <property type="entry name" value="HTH_XRE"/>
    <property type="match status" value="1"/>
</dbReference>
<comment type="caution">
    <text evidence="2">The sequence shown here is derived from an EMBL/GenBank/DDBJ whole genome shotgun (WGS) entry which is preliminary data.</text>
</comment>
<name>A0AAW6K217_MEDGN</name>
<protein>
    <submittedName>
        <fullName evidence="2">Helix-turn-helix transcriptional regulator</fullName>
    </submittedName>
</protein>
<gene>
    <name evidence="2" type="ORF">O4N78_11720</name>
</gene>
<feature type="domain" description="DUF6933" evidence="1">
    <location>
        <begin position="67"/>
        <end position="201"/>
    </location>
</feature>
<dbReference type="Pfam" id="PF22016">
    <property type="entry name" value="DUF6933"/>
    <property type="match status" value="1"/>
</dbReference>
<evidence type="ECO:0000313" key="2">
    <source>
        <dbReference type="EMBL" id="MDE1204218.1"/>
    </source>
</evidence>
<sequence>MYGNIDMERTAILLKELFDGSGYTVKDIQKILHLSCPQPIYRWFRGSILPSVDHLYVLSRLLKVRASLVFRWDTHLTKIKRRNVVFIVNASNRYTIAMTDIEPRNWNYYTMYISRVIHGVMQEMGYSEDQIGLYFKMSGDTTVTKTHGRKSVGGINRMVMNAQYFGEKLEKEAKYQWELSEYLNRDICQPEGFDAYGYPSELFKLDMERLGIAAKRKPAKVIDFAQYIENNRGTND</sequence>
<dbReference type="AlphaFoldDB" id="A0AAW6K217"/>
<dbReference type="Proteomes" id="UP001149331">
    <property type="component" value="Unassembled WGS sequence"/>
</dbReference>
<dbReference type="RefSeq" id="WP_272583964.1">
    <property type="nucleotide sequence ID" value="NZ_JAPZEG010000013.1"/>
</dbReference>
<proteinExistence type="predicted"/>
<evidence type="ECO:0000259" key="1">
    <source>
        <dbReference type="Pfam" id="PF22016"/>
    </source>
</evidence>
<reference evidence="2" key="1">
    <citation type="submission" date="2022-12" db="EMBL/GenBank/DDBJ databases">
        <title>Genome of R. gnavus strain RSHDN_120.</title>
        <authorList>
            <person name="Abdugheni R."/>
        </authorList>
    </citation>
    <scope>NUCLEOTIDE SEQUENCE</scope>
    <source>
        <strain evidence="2">RSHDN_120</strain>
    </source>
</reference>
<dbReference type="InterPro" id="IPR001387">
    <property type="entry name" value="Cro/C1-type_HTH"/>
</dbReference>
<organism evidence="2 3">
    <name type="scientific">Mediterraneibacter gnavus</name>
    <name type="common">Ruminococcus gnavus</name>
    <dbReference type="NCBI Taxonomy" id="33038"/>
    <lineage>
        <taxon>Bacteria</taxon>
        <taxon>Bacillati</taxon>
        <taxon>Bacillota</taxon>
        <taxon>Clostridia</taxon>
        <taxon>Lachnospirales</taxon>
        <taxon>Lachnospiraceae</taxon>
        <taxon>Mediterraneibacter</taxon>
    </lineage>
</organism>
<evidence type="ECO:0000313" key="3">
    <source>
        <dbReference type="Proteomes" id="UP001149331"/>
    </source>
</evidence>
<accession>A0AAW6K217</accession>